<dbReference type="EMBL" id="CP042430">
    <property type="protein sequence ID" value="QEC47251.1"/>
    <property type="molecule type" value="Genomic_DNA"/>
</dbReference>
<proteinExistence type="predicted"/>
<keyword evidence="2" id="KW-1185">Reference proteome</keyword>
<organism evidence="1 2">
    <name type="scientific">Baekduia soli</name>
    <dbReference type="NCBI Taxonomy" id="496014"/>
    <lineage>
        <taxon>Bacteria</taxon>
        <taxon>Bacillati</taxon>
        <taxon>Actinomycetota</taxon>
        <taxon>Thermoleophilia</taxon>
        <taxon>Solirubrobacterales</taxon>
        <taxon>Baekduiaceae</taxon>
        <taxon>Baekduia</taxon>
    </lineage>
</organism>
<dbReference type="AlphaFoldDB" id="A0A5B8U2U3"/>
<name>A0A5B8U2U3_9ACTN</name>
<evidence type="ECO:0000313" key="2">
    <source>
        <dbReference type="Proteomes" id="UP000321805"/>
    </source>
</evidence>
<dbReference type="Proteomes" id="UP000321805">
    <property type="component" value="Chromosome"/>
</dbReference>
<protein>
    <submittedName>
        <fullName evidence="1">Uncharacterized protein</fullName>
    </submittedName>
</protein>
<gene>
    <name evidence="1" type="ORF">FSW04_06370</name>
</gene>
<dbReference type="OrthoDB" id="5244919at2"/>
<sequence length="68" mass="7222">MPAPEGPAFTALLHDGPLRGLRVPTEIVQGRPPCTIDVPNGSAGVCRYCLKEWGETGSTAGYTYLYAV</sequence>
<dbReference type="KEGG" id="bsol:FSW04_06370"/>
<accession>A0A5B8U2U3</accession>
<dbReference type="RefSeq" id="WP_146917491.1">
    <property type="nucleotide sequence ID" value="NZ_CP042430.1"/>
</dbReference>
<reference evidence="1 2" key="1">
    <citation type="journal article" date="2018" name="J. Microbiol.">
        <title>Baekduia soli gen. nov., sp. nov., a novel bacterium isolated from the soil of Baekdu Mountain and proposal of a novel family name, Baekduiaceae fam. nov.</title>
        <authorList>
            <person name="An D.S."/>
            <person name="Siddiqi M.Z."/>
            <person name="Kim K.H."/>
            <person name="Yu H.S."/>
            <person name="Im W.T."/>
        </authorList>
    </citation>
    <scope>NUCLEOTIDE SEQUENCE [LARGE SCALE GENOMIC DNA]</scope>
    <source>
        <strain evidence="1 2">BR7-21</strain>
    </source>
</reference>
<evidence type="ECO:0000313" key="1">
    <source>
        <dbReference type="EMBL" id="QEC47251.1"/>
    </source>
</evidence>